<evidence type="ECO:0000313" key="1">
    <source>
        <dbReference type="EMBL" id="CUN69768.1"/>
    </source>
</evidence>
<dbReference type="Proteomes" id="UP000095544">
    <property type="component" value="Unassembled WGS sequence"/>
</dbReference>
<organism evidence="1 2">
    <name type="scientific">Faecalicatena contorta</name>
    <dbReference type="NCBI Taxonomy" id="39482"/>
    <lineage>
        <taxon>Bacteria</taxon>
        <taxon>Bacillati</taxon>
        <taxon>Bacillota</taxon>
        <taxon>Clostridia</taxon>
        <taxon>Lachnospirales</taxon>
        <taxon>Lachnospiraceae</taxon>
        <taxon>Faecalicatena</taxon>
    </lineage>
</organism>
<dbReference type="AlphaFoldDB" id="A0A173Z3U1"/>
<proteinExistence type="predicted"/>
<dbReference type="STRING" id="39482.ERS852491_00256"/>
<gene>
    <name evidence="1" type="ORF">ERS852491_00256</name>
</gene>
<protein>
    <submittedName>
        <fullName evidence="1">Uncharacterized protein</fullName>
    </submittedName>
</protein>
<dbReference type="RefSeq" id="WP_157355580.1">
    <property type="nucleotide sequence ID" value="NZ_CYZU01000002.1"/>
</dbReference>
<name>A0A173Z3U1_9FIRM</name>
<sequence>MIHVFIEEEKTGFKVQYGEMVFHVSTYEQATDLAIKVGQTLGKLGC</sequence>
<accession>A0A173Z3U1</accession>
<evidence type="ECO:0000313" key="2">
    <source>
        <dbReference type="Proteomes" id="UP000095544"/>
    </source>
</evidence>
<reference evidence="1 2" key="1">
    <citation type="submission" date="2015-09" db="EMBL/GenBank/DDBJ databases">
        <authorList>
            <consortium name="Pathogen Informatics"/>
        </authorList>
    </citation>
    <scope>NUCLEOTIDE SEQUENCE [LARGE SCALE GENOMIC DNA]</scope>
    <source>
        <strain evidence="1 2">2789STDY5834876</strain>
    </source>
</reference>
<dbReference type="EMBL" id="CYZU01000002">
    <property type="protein sequence ID" value="CUN69768.1"/>
    <property type="molecule type" value="Genomic_DNA"/>
</dbReference>